<proteinExistence type="predicted"/>
<dbReference type="Pfam" id="PF25053">
    <property type="entry name" value="DUF7791"/>
    <property type="match status" value="1"/>
</dbReference>
<feature type="compositionally biased region" description="Low complexity" evidence="2">
    <location>
        <begin position="56"/>
        <end position="76"/>
    </location>
</feature>
<dbReference type="InterPro" id="IPR056693">
    <property type="entry name" value="DUF7791"/>
</dbReference>
<dbReference type="Pfam" id="PF24883">
    <property type="entry name" value="NPHP3_N"/>
    <property type="match status" value="1"/>
</dbReference>
<evidence type="ECO:0000256" key="1">
    <source>
        <dbReference type="ARBA" id="ARBA00022737"/>
    </source>
</evidence>
<dbReference type="SUPFAM" id="SSF53474">
    <property type="entry name" value="alpha/beta-Hydrolases"/>
    <property type="match status" value="1"/>
</dbReference>
<dbReference type="PANTHER" id="PTHR10039">
    <property type="entry name" value="AMELOGENIN"/>
    <property type="match status" value="1"/>
</dbReference>
<dbReference type="EMBL" id="KN846952">
    <property type="protein sequence ID" value="KIV82646.1"/>
    <property type="molecule type" value="Genomic_DNA"/>
</dbReference>
<protein>
    <recommendedName>
        <fullName evidence="7">NACHT domain-containing protein</fullName>
    </recommendedName>
</protein>
<dbReference type="InterPro" id="IPR029058">
    <property type="entry name" value="AB_hydrolase_fold"/>
</dbReference>
<reference evidence="5 6" key="1">
    <citation type="submission" date="2015-01" db="EMBL/GenBank/DDBJ databases">
        <title>The Genome Sequence of Exophiala sideris CBS121828.</title>
        <authorList>
            <consortium name="The Broad Institute Genomics Platform"/>
            <person name="Cuomo C."/>
            <person name="de Hoog S."/>
            <person name="Gorbushina A."/>
            <person name="Stielow B."/>
            <person name="Teixiera M."/>
            <person name="Abouelleil A."/>
            <person name="Chapman S.B."/>
            <person name="Priest M."/>
            <person name="Young S.K."/>
            <person name="Wortman J."/>
            <person name="Nusbaum C."/>
            <person name="Birren B."/>
        </authorList>
    </citation>
    <scope>NUCLEOTIDE SEQUENCE [LARGE SCALE GENOMIC DNA]</scope>
    <source>
        <strain evidence="5 6">CBS 121828</strain>
    </source>
</reference>
<organism evidence="5 6">
    <name type="scientific">Exophiala sideris</name>
    <dbReference type="NCBI Taxonomy" id="1016849"/>
    <lineage>
        <taxon>Eukaryota</taxon>
        <taxon>Fungi</taxon>
        <taxon>Dikarya</taxon>
        <taxon>Ascomycota</taxon>
        <taxon>Pezizomycotina</taxon>
        <taxon>Eurotiomycetes</taxon>
        <taxon>Chaetothyriomycetidae</taxon>
        <taxon>Chaetothyriales</taxon>
        <taxon>Herpotrichiellaceae</taxon>
        <taxon>Exophiala</taxon>
    </lineage>
</organism>
<dbReference type="Gene3D" id="3.40.50.300">
    <property type="entry name" value="P-loop containing nucleotide triphosphate hydrolases"/>
    <property type="match status" value="1"/>
</dbReference>
<dbReference type="InterPro" id="IPR027417">
    <property type="entry name" value="P-loop_NTPase"/>
</dbReference>
<sequence length="1182" mass="132946">MSKLIHVTERGFTIIHDGGSRPDFDVVFMHGIQGHPLRTWTHDSTQTDEPKPRRFLGLGKSRSGTLSRGRSRSGQGRHQDFDAGFWPAHLLKKDFPNARILTYGYDSQVSNFFGGGANQNDIVTIANGFLNDLAAQRVDARCRDMMIVSHSMGGLITKEALRRASVAPETDGDLRDVLDSTFALIFFGTPHRGGAYTNLGLTITKMAKVAGFSVNDQNIRDLKGSSPVLTLIREGFSGLLESGPFYVSTFQESVGYSAHGWMDGKVVPNESSEIGHPTKERRTFIHANHMNMCRFRNEHDDGYIKMKGEIERHLERRSRRIGDVQGEMHSRCLESFNVRQMSNRVLQIENAHRETLKWLYEEDGPGLSEWLRSGSGIFWIQGKAGSGKSTATKFLLENSQTLTMLNHSLAVGSWLLLGSFFTDRAERIQASWEGILHDMIYQLLGHCPAMIDIAYAAYLKRRQDSWDIDSLEKLLLTFFTEFDGDIHVCFLIDALDEHDGQHGRMSDLLHELVSMSTESIQVKVVVASRPHNDLKDLFAGDWTLKMQEWTKTDIQMYVAGRLSRQLRWQSFKNGCASSTVAEVERAISKRAQGVFLWVRLVIDELMEGIRDGLSLQELQALVSTFPGGLDDFFGHMLLKVKKEHYQELVVIVETLLRGGTPTAEYLLLVLSTNTKPIQPKDCDGNDGGIPCAQKMIDPDGLARRLQSRCGGLVEVARSSQITKTDAGIVVQFLHQTVKEYFLERRSLESFLGFINYLAPGVDLPNGHYFILRASLEWLKMTPQARQGFPITLEGLPSAIFYHAQMIESQLNRTPTDLMQALDSWMSKQSDHGVLWPVLLDTDKKEEIIPPWLLRPIVAMKDGQMLLLAPSTSLLPYYIQETLTDDMTKSICASGVTQFGYLACRGALLTGLLLDRVNFLIDCGVNVSRSQTFNNGCPSISMDALGIFVSLHSTCYFSDDETHDPVGHMAVLRRLLELSTDPSGWCVERTEAGEVPIRLAEHFLVDFGDDVRVPDLIRVLDLLWDQASTRSLSIADLFGRKPSQIFELRNFQTDGTPETARWLLNHGATISSEVAEEIYEPFMSVLQQKYGGSSFAEMVRSFGAEGMSQEMLEETLLQAYGHRGRNGLYTELYQGYQILLASEFRQPQYYEADARKLASVYNPVWASKGESGKAFWRFLSSFR</sequence>
<evidence type="ECO:0000313" key="6">
    <source>
        <dbReference type="Proteomes" id="UP000053599"/>
    </source>
</evidence>
<dbReference type="Proteomes" id="UP000053599">
    <property type="component" value="Unassembled WGS sequence"/>
</dbReference>
<dbReference type="OrthoDB" id="443402at2759"/>
<dbReference type="InterPro" id="IPR056884">
    <property type="entry name" value="NPHP3-like_N"/>
</dbReference>
<dbReference type="Gene3D" id="3.40.50.1820">
    <property type="entry name" value="alpha/beta hydrolase"/>
    <property type="match status" value="1"/>
</dbReference>
<dbReference type="PANTHER" id="PTHR10039:SF5">
    <property type="entry name" value="NACHT DOMAIN-CONTAINING PROTEIN"/>
    <property type="match status" value="1"/>
</dbReference>
<evidence type="ECO:0000256" key="2">
    <source>
        <dbReference type="SAM" id="MobiDB-lite"/>
    </source>
</evidence>
<dbReference type="AlphaFoldDB" id="A0A0D1X4T8"/>
<evidence type="ECO:0000259" key="3">
    <source>
        <dbReference type="Pfam" id="PF24883"/>
    </source>
</evidence>
<evidence type="ECO:0008006" key="7">
    <source>
        <dbReference type="Google" id="ProtNLM"/>
    </source>
</evidence>
<evidence type="ECO:0000313" key="5">
    <source>
        <dbReference type="EMBL" id="KIV82646.1"/>
    </source>
</evidence>
<evidence type="ECO:0000259" key="4">
    <source>
        <dbReference type="Pfam" id="PF25053"/>
    </source>
</evidence>
<dbReference type="SUPFAM" id="SSF52540">
    <property type="entry name" value="P-loop containing nucleoside triphosphate hydrolases"/>
    <property type="match status" value="1"/>
</dbReference>
<accession>A0A0D1X4T8</accession>
<dbReference type="HOGENOM" id="CLU_280064_0_0_1"/>
<name>A0A0D1X4T8_9EURO</name>
<keyword evidence="1" id="KW-0677">Repeat</keyword>
<feature type="region of interest" description="Disordered" evidence="2">
    <location>
        <begin position="38"/>
        <end position="78"/>
    </location>
</feature>
<feature type="domain" description="Nephrocystin 3-like N-terminal" evidence="3">
    <location>
        <begin position="355"/>
        <end position="529"/>
    </location>
</feature>
<feature type="domain" description="DUF7791" evidence="4">
    <location>
        <begin position="701"/>
        <end position="746"/>
    </location>
</feature>
<gene>
    <name evidence="5" type="ORF">PV11_04742</name>
</gene>